<dbReference type="EMBL" id="LAZR01033711">
    <property type="protein sequence ID" value="KKL47317.1"/>
    <property type="molecule type" value="Genomic_DNA"/>
</dbReference>
<proteinExistence type="predicted"/>
<organism evidence="1">
    <name type="scientific">marine sediment metagenome</name>
    <dbReference type="NCBI Taxonomy" id="412755"/>
    <lineage>
        <taxon>unclassified sequences</taxon>
        <taxon>metagenomes</taxon>
        <taxon>ecological metagenomes</taxon>
    </lineage>
</organism>
<dbReference type="SUPFAM" id="SSF52540">
    <property type="entry name" value="P-loop containing nucleoside triphosphate hydrolases"/>
    <property type="match status" value="1"/>
</dbReference>
<reference evidence="1" key="1">
    <citation type="journal article" date="2015" name="Nature">
        <title>Complex archaea that bridge the gap between prokaryotes and eukaryotes.</title>
        <authorList>
            <person name="Spang A."/>
            <person name="Saw J.H."/>
            <person name="Jorgensen S.L."/>
            <person name="Zaremba-Niedzwiedzka K."/>
            <person name="Martijn J."/>
            <person name="Lind A.E."/>
            <person name="van Eijk R."/>
            <person name="Schleper C."/>
            <person name="Guy L."/>
            <person name="Ettema T.J."/>
        </authorList>
    </citation>
    <scope>NUCLEOTIDE SEQUENCE</scope>
</reference>
<accession>A0A0F9F8B1</accession>
<protein>
    <submittedName>
        <fullName evidence="1">Uncharacterized protein</fullName>
    </submittedName>
</protein>
<dbReference type="InterPro" id="IPR027417">
    <property type="entry name" value="P-loop_NTPase"/>
</dbReference>
<dbReference type="Gene3D" id="3.40.50.300">
    <property type="entry name" value="P-loop containing nucleotide triphosphate hydrolases"/>
    <property type="match status" value="1"/>
</dbReference>
<feature type="non-terminal residue" evidence="1">
    <location>
        <position position="171"/>
    </location>
</feature>
<gene>
    <name evidence="1" type="ORF">LCGC14_2336770</name>
</gene>
<evidence type="ECO:0000313" key="1">
    <source>
        <dbReference type="EMBL" id="KKL47317.1"/>
    </source>
</evidence>
<dbReference type="AlphaFoldDB" id="A0A0F9F8B1"/>
<comment type="caution">
    <text evidence="1">The sequence shown here is derived from an EMBL/GenBank/DDBJ whole genome shotgun (WGS) entry which is preliminary data.</text>
</comment>
<sequence length="171" mass="19011">MNSRSILSRMGIPRAYQHCTFEAFKLPAAPDISGLVEQIKAAAEAQKWIILASPTTGIGKTHLACAALARAWWVNRQKGEASYRFHSVRRLGLDLDMAGVGLSEVLDKVLTDEDFGGTLHSVLFDELGREPERARQKMECIIDECHQKNVQLIATSNLSSADFRELYDPPI</sequence>
<name>A0A0F9F8B1_9ZZZZ</name>